<dbReference type="Proteomes" id="UP000031512">
    <property type="component" value="Unassembled WGS sequence"/>
</dbReference>
<feature type="signal peptide" evidence="1">
    <location>
        <begin position="1"/>
        <end position="18"/>
    </location>
</feature>
<dbReference type="GeneID" id="15804541"/>
<proteinExistence type="predicted"/>
<dbReference type="SUPFAM" id="SSF53474">
    <property type="entry name" value="alpha/beta-Hydrolases"/>
    <property type="match status" value="1"/>
</dbReference>
<feature type="domain" description="Serine aminopeptidase S33" evidence="2">
    <location>
        <begin position="490"/>
        <end position="743"/>
    </location>
</feature>
<feature type="chain" id="PRO_5003952507" description="Serine aminopeptidase S33 domain-containing protein" evidence="1">
    <location>
        <begin position="19"/>
        <end position="1117"/>
    </location>
</feature>
<evidence type="ECO:0000259" key="2">
    <source>
        <dbReference type="Pfam" id="PF12146"/>
    </source>
</evidence>
<evidence type="ECO:0000256" key="1">
    <source>
        <dbReference type="SAM" id="SignalP"/>
    </source>
</evidence>
<dbReference type="VEuPathDB" id="PiroplasmaDB:BEWA_014650"/>
<protein>
    <recommendedName>
        <fullName evidence="2">Serine aminopeptidase S33 domain-containing protein</fullName>
    </recommendedName>
</protein>
<keyword evidence="1" id="KW-0732">Signal</keyword>
<organism evidence="3 4">
    <name type="scientific">Theileria equi strain WA</name>
    <dbReference type="NCBI Taxonomy" id="1537102"/>
    <lineage>
        <taxon>Eukaryota</taxon>
        <taxon>Sar</taxon>
        <taxon>Alveolata</taxon>
        <taxon>Apicomplexa</taxon>
        <taxon>Aconoidasida</taxon>
        <taxon>Piroplasmida</taxon>
        <taxon>Theileriidae</taxon>
        <taxon>Theileria</taxon>
    </lineage>
</organism>
<accession>L1LC39</accession>
<reference evidence="3 4" key="1">
    <citation type="journal article" date="2012" name="BMC Genomics">
        <title>Comparative genomic analysis and phylogenetic position of Theileria equi.</title>
        <authorList>
            <person name="Kappmeyer L.S."/>
            <person name="Thiagarajan M."/>
            <person name="Herndon D.R."/>
            <person name="Ramsay J.D."/>
            <person name="Caler E."/>
            <person name="Djikeng A."/>
            <person name="Gillespie J.J."/>
            <person name="Lau A.O."/>
            <person name="Roalson E.H."/>
            <person name="Silva J.C."/>
            <person name="Silva M.G."/>
            <person name="Suarez C.E."/>
            <person name="Ueti M.W."/>
            <person name="Nene V.M."/>
            <person name="Mealey R.H."/>
            <person name="Knowles D.P."/>
            <person name="Brayton K.A."/>
        </authorList>
    </citation>
    <scope>NUCLEOTIDE SEQUENCE [LARGE SCALE GENOMIC DNA]</scope>
    <source>
        <strain evidence="3 4">WA</strain>
    </source>
</reference>
<dbReference type="AlphaFoldDB" id="L1LC39"/>
<dbReference type="Pfam" id="PF12146">
    <property type="entry name" value="Hydrolase_4"/>
    <property type="match status" value="1"/>
</dbReference>
<dbReference type="KEGG" id="beq:BEWA_014650"/>
<dbReference type="EMBL" id="ACOU01000004">
    <property type="protein sequence ID" value="EKX72906.1"/>
    <property type="molecule type" value="Genomic_DNA"/>
</dbReference>
<sequence length="1117" mass="128249">MRILMILLFLLLYEVSVASITESKDSPAKTIGVTLDISQPNLSIFEALNLKPHSINTPSYTAKPGYFIEKVVEGDATVCECFPKGAFIKVTRCYRKDLFDIIHVYTIDLNGTKNARYFLKKDGKWSSIGEEEFYDHFNALSITGHDFEDKVFSLSGTKSDWNFYINKSPKSLFAVYGTRSTTRVSEIKTKNRGGTTIWKKKKDEWCTKLTLYPREGDHKLLWIVTKDPYENENILYYSKMSGSWKSVDKNGYLEDLAKAGFDKSTFNDRVTLDISNVDDQLFFIDKYQVDIIVENRHHVLPGFRMNKVVQGKDIIWESSDDRFSIHFSFHGIGDDTSLGALFTTNTKKENKIIYYGKLDGKWVTITKDEYEDILAGRNNPIYTHKGDGKIVMSSFKNKQGRRIATYASRVEDAKADILLVHGARSHLTSDFLTFNMDWNYERYGFEIFPYCSIFDEPVTVKKVSNAERYRSYFEYKTLEGMNPLDILHRSQYRATFVEALNRLGYNVYSYDHQSHGFSEAKTENRCHAEKFMDYIYDVMQFVSIMRRGKFGDTNEEWDDTTVIASHETNRKIIFIGYSLGGNMAIRAIEKFYKETKNPNAKFVDGLIGLSTMLNVDPYLDVWYKKAARPFEEAIAWMDPKSKSPYQYPYNIALHFERFADYHTDIIYYSDRYTRNMAMSPFSACRRAMKNHRKQFYPKDLPSLFVHSTNDNHCDIKGPRKMVNKRLKESKVAKLVEWEGSGHHIVAIQLIPILVPLLERWLNGHFPEMNRKRPLQVTQKKLRNVVPKEVVTRLEGTTLDLSNPDSSLFSLADDPIHGVSHKAFVPKDGSSVVTIVDDGDTIWTSTGPKEGCTGAYLFSREGHSSLLSVYTRGAGDETFCFEKVDGAWKNVDKLEFETKLLSMKDFAVPIRGSDSTVYGSKELVERPEDSKIELKFSDEPLENASDGASTTGIESEYTMKPFAENMKELEYFRKVLLTKTPLPVVDEFTLDISKDPKEHFIKLVDDVDNGYKQKKYSPLYGTYKRTIDGTFNKVVDGPAVIWIAQPNERCGYVSCLTKDNKPELVTVAVCGRSDFVAYDRFAKDASGLWMSITVEAFEKKMQTIKTPKKWCGCLPKCW</sequence>
<name>L1LC39_THEEQ</name>
<gene>
    <name evidence="3" type="ORF">BEWA_014650</name>
</gene>
<keyword evidence="4" id="KW-1185">Reference proteome</keyword>
<dbReference type="InterPro" id="IPR022742">
    <property type="entry name" value="Hydrolase_4"/>
</dbReference>
<dbReference type="eggNOG" id="ENOG502RSYW">
    <property type="taxonomic scope" value="Eukaryota"/>
</dbReference>
<dbReference type="InterPro" id="IPR029058">
    <property type="entry name" value="AB_hydrolase_fold"/>
</dbReference>
<dbReference type="Gene3D" id="3.40.50.1820">
    <property type="entry name" value="alpha/beta hydrolase"/>
    <property type="match status" value="1"/>
</dbReference>
<evidence type="ECO:0000313" key="4">
    <source>
        <dbReference type="Proteomes" id="UP000031512"/>
    </source>
</evidence>
<dbReference type="InterPro" id="IPR051044">
    <property type="entry name" value="MAG_DAG_Lipase"/>
</dbReference>
<dbReference type="STRING" id="1537102.L1LC39"/>
<dbReference type="OrthoDB" id="2498029at2759"/>
<dbReference type="PANTHER" id="PTHR11614">
    <property type="entry name" value="PHOSPHOLIPASE-RELATED"/>
    <property type="match status" value="1"/>
</dbReference>
<evidence type="ECO:0000313" key="3">
    <source>
        <dbReference type="EMBL" id="EKX72906.1"/>
    </source>
</evidence>
<comment type="caution">
    <text evidence="3">The sequence shown here is derived from an EMBL/GenBank/DDBJ whole genome shotgun (WGS) entry which is preliminary data.</text>
</comment>
<dbReference type="RefSeq" id="XP_004832358.1">
    <property type="nucleotide sequence ID" value="XM_004832301.1"/>
</dbReference>